<dbReference type="Proteomes" id="UP001615411">
    <property type="component" value="Unassembled WGS sequence"/>
</dbReference>
<name>A0ACC7M3C4_9PSED</name>
<keyword evidence="2" id="KW-1185">Reference proteome</keyword>
<dbReference type="EMBL" id="JBIUGF010000136">
    <property type="protein sequence ID" value="MFJ1341266.1"/>
    <property type="molecule type" value="Genomic_DNA"/>
</dbReference>
<protein>
    <submittedName>
        <fullName evidence="1">Uncharacterized protein</fullName>
    </submittedName>
</protein>
<gene>
    <name evidence="1" type="ORF">ACIKP7_24415</name>
</gene>
<accession>A0ACC7M3C4</accession>
<reference evidence="1" key="1">
    <citation type="submission" date="2024-10" db="EMBL/GenBank/DDBJ databases">
        <title>Aeromonas and Pseudomonas from the Cagarras Archipelago, Rio de Janeiro, Brazil.</title>
        <authorList>
            <person name="Canellas A.L.B."/>
            <person name="Laport M.S."/>
        </authorList>
    </citation>
    <scope>NUCLEOTIDE SEQUENCE</scope>
    <source>
        <strain evidence="1">ACP-7</strain>
    </source>
</reference>
<sequence length="96" mass="9813">MTPIKMNALLPGLLLTACFSVFADEPITQSSFSSEGGGSATYTTLSGPVVEEVDAADVNGGNVEVLGRTSADSMHSGANAKVADDYKVNKVSNTGE</sequence>
<comment type="caution">
    <text evidence="1">The sequence shown here is derived from an EMBL/GenBank/DDBJ whole genome shotgun (WGS) entry which is preliminary data.</text>
</comment>
<evidence type="ECO:0000313" key="1">
    <source>
        <dbReference type="EMBL" id="MFJ1341266.1"/>
    </source>
</evidence>
<organism evidence="1 2">
    <name type="scientific">Pseudomonas caricapapayae</name>
    <dbReference type="NCBI Taxonomy" id="46678"/>
    <lineage>
        <taxon>Bacteria</taxon>
        <taxon>Pseudomonadati</taxon>
        <taxon>Pseudomonadota</taxon>
        <taxon>Gammaproteobacteria</taxon>
        <taxon>Pseudomonadales</taxon>
        <taxon>Pseudomonadaceae</taxon>
        <taxon>Pseudomonas</taxon>
    </lineage>
</organism>
<evidence type="ECO:0000313" key="2">
    <source>
        <dbReference type="Proteomes" id="UP001615411"/>
    </source>
</evidence>
<proteinExistence type="predicted"/>